<comment type="caution">
    <text evidence="1">The sequence shown here is derived from an EMBL/GenBank/DDBJ whole genome shotgun (WGS) entry which is preliminary data.</text>
</comment>
<evidence type="ECO:0000313" key="2">
    <source>
        <dbReference type="Proteomes" id="UP001238450"/>
    </source>
</evidence>
<dbReference type="InterPro" id="IPR054272">
    <property type="entry name" value="DUF7003"/>
</dbReference>
<dbReference type="RefSeq" id="WP_307252430.1">
    <property type="nucleotide sequence ID" value="NZ_JAUSUV010000006.1"/>
</dbReference>
<dbReference type="Pfam" id="PF22535">
    <property type="entry name" value="DUF7003"/>
    <property type="match status" value="1"/>
</dbReference>
<accession>A0AAJ1TMM5</accession>
<gene>
    <name evidence="1" type="ORF">J2Z48_001564</name>
</gene>
<evidence type="ECO:0000313" key="1">
    <source>
        <dbReference type="EMBL" id="MDQ0417391.1"/>
    </source>
</evidence>
<keyword evidence="2" id="KW-1185">Reference proteome</keyword>
<proteinExistence type="predicted"/>
<dbReference type="Proteomes" id="UP001238450">
    <property type="component" value="Unassembled WGS sequence"/>
</dbReference>
<name>A0AAJ1TMM5_9BACL</name>
<sequence>MNPLMQLLDKKADEFDFPILDNANVDLAQTRLSIFKDNDNWLMTFEMVGYFIPGQDFASGLYAYSNNLNHNGLSRIFEEVISSFDQGQSFIDDNGSFLLSPFERICFKIWEDTYCFTPTSDDYLHAGLDPKEFSPTTFVRLISSLYKDKLWLDDDLIFSSLSLKPMPLFFRTDEWNHDDIQPSEHLFFQQVAQALEKNDATLIHIKDPNTHWSNWETSITEIDY</sequence>
<dbReference type="EMBL" id="JAUSUV010000006">
    <property type="protein sequence ID" value="MDQ0417391.1"/>
    <property type="molecule type" value="Genomic_DNA"/>
</dbReference>
<organism evidence="1 2">
    <name type="scientific">Croceifilum oryzae</name>
    <dbReference type="NCBI Taxonomy" id="1553429"/>
    <lineage>
        <taxon>Bacteria</taxon>
        <taxon>Bacillati</taxon>
        <taxon>Bacillota</taxon>
        <taxon>Bacilli</taxon>
        <taxon>Bacillales</taxon>
        <taxon>Thermoactinomycetaceae</taxon>
        <taxon>Croceifilum</taxon>
    </lineage>
</organism>
<protein>
    <submittedName>
        <fullName evidence="1">Uncharacterized protein</fullName>
    </submittedName>
</protein>
<reference evidence="1 2" key="1">
    <citation type="submission" date="2023-07" db="EMBL/GenBank/DDBJ databases">
        <title>Genomic Encyclopedia of Type Strains, Phase IV (KMG-IV): sequencing the most valuable type-strain genomes for metagenomic binning, comparative biology and taxonomic classification.</title>
        <authorList>
            <person name="Goeker M."/>
        </authorList>
    </citation>
    <scope>NUCLEOTIDE SEQUENCE [LARGE SCALE GENOMIC DNA]</scope>
    <source>
        <strain evidence="1 2">DSM 46876</strain>
    </source>
</reference>
<dbReference type="AlphaFoldDB" id="A0AAJ1TMM5"/>